<sequence>MGAWETDLISNDEVQDFFLEIEEYIGIEDLQVLIVEEELESIKQEFIKKRTDILQVALNYELEVVLSYIGLLKIMDIEISNDEKEHFFKALNYEYEEANRWTNPELRKSYLKALEVAVKENTEYNFSMKI</sequence>
<dbReference type="KEGG" id="amyt:AMYT_a0161"/>
<comment type="caution">
    <text evidence="1">The sequence shown here is derived from an EMBL/GenBank/DDBJ whole genome shotgun (WGS) entry which is preliminary data.</text>
</comment>
<accession>A0AAX2ACR5</accession>
<evidence type="ECO:0000313" key="2">
    <source>
        <dbReference type="Proteomes" id="UP000290092"/>
    </source>
</evidence>
<dbReference type="EMBL" id="NXID01000066">
    <property type="protein sequence ID" value="RXK12979.1"/>
    <property type="molecule type" value="Genomic_DNA"/>
</dbReference>
<reference evidence="1 2" key="1">
    <citation type="submission" date="2017-09" db="EMBL/GenBank/DDBJ databases">
        <title>Genomics of the genus Arcobacter.</title>
        <authorList>
            <person name="Perez-Cataluna A."/>
            <person name="Figueras M.J."/>
            <person name="Salas-Masso N."/>
        </authorList>
    </citation>
    <scope>NUCLEOTIDE SEQUENCE [LARGE SCALE GENOMIC DNA]</scope>
    <source>
        <strain evidence="1 2">CECT 7386</strain>
    </source>
</reference>
<dbReference type="AlphaFoldDB" id="A0AAX2ACR5"/>
<name>A0AAX2ACR5_9BACT</name>
<dbReference type="RefSeq" id="WP_114843366.1">
    <property type="nucleotide sequence ID" value="NZ_CP031220.1"/>
</dbReference>
<gene>
    <name evidence="1" type="ORF">CP985_13570</name>
</gene>
<proteinExistence type="predicted"/>
<dbReference type="Proteomes" id="UP000290092">
    <property type="component" value="Unassembled WGS sequence"/>
</dbReference>
<keyword evidence="2" id="KW-1185">Reference proteome</keyword>
<protein>
    <recommendedName>
        <fullName evidence="3">DUF4259 domain-containing protein</fullName>
    </recommendedName>
</protein>
<evidence type="ECO:0008006" key="3">
    <source>
        <dbReference type="Google" id="ProtNLM"/>
    </source>
</evidence>
<organism evidence="1 2">
    <name type="scientific">Malaciobacter mytili LMG 24559</name>
    <dbReference type="NCBI Taxonomy" id="1032238"/>
    <lineage>
        <taxon>Bacteria</taxon>
        <taxon>Pseudomonadati</taxon>
        <taxon>Campylobacterota</taxon>
        <taxon>Epsilonproteobacteria</taxon>
        <taxon>Campylobacterales</taxon>
        <taxon>Arcobacteraceae</taxon>
        <taxon>Malaciobacter</taxon>
    </lineage>
</organism>
<evidence type="ECO:0000313" key="1">
    <source>
        <dbReference type="EMBL" id="RXK12979.1"/>
    </source>
</evidence>